<dbReference type="Gene3D" id="2.102.10.10">
    <property type="entry name" value="Rieske [2Fe-2S] iron-sulphur domain"/>
    <property type="match status" value="1"/>
</dbReference>
<dbReference type="AlphaFoldDB" id="A0A940WY11"/>
<keyword evidence="5" id="KW-1015">Disulfide bond</keyword>
<dbReference type="CDD" id="cd03477">
    <property type="entry name" value="Rieske_YhfW_C"/>
    <property type="match status" value="1"/>
</dbReference>
<evidence type="ECO:0000256" key="3">
    <source>
        <dbReference type="ARBA" id="ARBA00023004"/>
    </source>
</evidence>
<dbReference type="SUPFAM" id="SSF51971">
    <property type="entry name" value="Nucleotide-binding domain"/>
    <property type="match status" value="1"/>
</dbReference>
<evidence type="ECO:0000313" key="7">
    <source>
        <dbReference type="EMBL" id="MBP3952728.1"/>
    </source>
</evidence>
<proteinExistence type="predicted"/>
<keyword evidence="1" id="KW-0001">2Fe-2S</keyword>
<dbReference type="Proteomes" id="UP000678228">
    <property type="component" value="Unassembled WGS sequence"/>
</dbReference>
<dbReference type="FunFam" id="2.102.10.10:FF:000014">
    <property type="entry name" value="Oxidoreductase, FAD dependent"/>
    <property type="match status" value="1"/>
</dbReference>
<dbReference type="Gene3D" id="3.30.9.10">
    <property type="entry name" value="D-Amino Acid Oxidase, subunit A, domain 2"/>
    <property type="match status" value="1"/>
</dbReference>
<dbReference type="EMBL" id="JAGKSQ010000007">
    <property type="protein sequence ID" value="MBP3952728.1"/>
    <property type="molecule type" value="Genomic_DNA"/>
</dbReference>
<dbReference type="GO" id="GO:0005737">
    <property type="term" value="C:cytoplasm"/>
    <property type="evidence" value="ECO:0007669"/>
    <property type="project" value="TreeGrafter"/>
</dbReference>
<dbReference type="InterPro" id="IPR017941">
    <property type="entry name" value="Rieske_2Fe-2S"/>
</dbReference>
<sequence>MPNQPEPYWRSSVDLESYPALNEDINVDVAIVGGGISGITAAYLLSKEGKKVALLEADVVLNGTTGHTTAKVTAQHGFIYDEFISHLGEDGARNYYEATTDAMNFVKQLVEKENIDCDLSVEDSFLYTTTDNGIRKLKKEHEAYQKLGIECEWLDSVPLRNVPVKAALAMKNQVQFHPLKYLSFLLTEAKRNGASIYEHTVAKDIQDKDGPTVVTREGHLIKANSVITASHFPFFDGGGFYFSRMYAERSYIVAGKVSQEECPDGMYYSVDTPTRSLRYTMVDGEKMAIISGESHKTGQEVDTDYHYDALEQFGMDMFSNFKVDYKWSAQDLTTLDKVPYIGQISKQHPSIFVATGYRKWGMTNGTASALLLTNLILGKKNKFEALYRPSRFIADPSIRHFISQNADVAKEFLKGKFDRESRHPEDLKKEEVAVVSISGMRAGAYRDKEGTLHVLDTTCTHLGCEVHWNKGEHTWDCPCHGSRFSYTGEVVEGPAKKPLKKVDY</sequence>
<dbReference type="Pfam" id="PF01266">
    <property type="entry name" value="DAO"/>
    <property type="match status" value="1"/>
</dbReference>
<dbReference type="GO" id="GO:0051537">
    <property type="term" value="F:2 iron, 2 sulfur cluster binding"/>
    <property type="evidence" value="ECO:0007669"/>
    <property type="project" value="UniProtKB-KW"/>
</dbReference>
<keyword evidence="3" id="KW-0408">Iron</keyword>
<evidence type="ECO:0000256" key="2">
    <source>
        <dbReference type="ARBA" id="ARBA00022723"/>
    </source>
</evidence>
<dbReference type="GO" id="GO:0046872">
    <property type="term" value="F:metal ion binding"/>
    <property type="evidence" value="ECO:0007669"/>
    <property type="project" value="UniProtKB-KW"/>
</dbReference>
<dbReference type="Gene3D" id="3.50.50.60">
    <property type="entry name" value="FAD/NAD(P)-binding domain"/>
    <property type="match status" value="1"/>
</dbReference>
<gene>
    <name evidence="7" type="ORF">J7W16_16525</name>
</gene>
<name>A0A940WY11_9BACI</name>
<dbReference type="PRINTS" id="PR00162">
    <property type="entry name" value="RIESKE"/>
</dbReference>
<comment type="caution">
    <text evidence="7">The sequence shown here is derived from an EMBL/GenBank/DDBJ whole genome shotgun (WGS) entry which is preliminary data.</text>
</comment>
<dbReference type="PANTHER" id="PTHR13847:SF274">
    <property type="entry name" value="RIESKE 2FE-2S IRON-SULFUR PROTEIN YHFW-RELATED"/>
    <property type="match status" value="1"/>
</dbReference>
<feature type="domain" description="Rieske" evidence="6">
    <location>
        <begin position="419"/>
        <end position="504"/>
    </location>
</feature>
<organism evidence="7 8">
    <name type="scientific">Halalkalibacter suaedae</name>
    <dbReference type="NCBI Taxonomy" id="2822140"/>
    <lineage>
        <taxon>Bacteria</taxon>
        <taxon>Bacillati</taxon>
        <taxon>Bacillota</taxon>
        <taxon>Bacilli</taxon>
        <taxon>Bacillales</taxon>
        <taxon>Bacillaceae</taxon>
        <taxon>Halalkalibacter</taxon>
    </lineage>
</organism>
<dbReference type="InterPro" id="IPR006076">
    <property type="entry name" value="FAD-dep_OxRdtase"/>
</dbReference>
<dbReference type="InterPro" id="IPR005805">
    <property type="entry name" value="Rieske_Fe-S_prot_C"/>
</dbReference>
<dbReference type="SUPFAM" id="SSF50022">
    <property type="entry name" value="ISP domain"/>
    <property type="match status" value="1"/>
</dbReference>
<accession>A0A940WY11</accession>
<dbReference type="GO" id="GO:0016705">
    <property type="term" value="F:oxidoreductase activity, acting on paired donors, with incorporation or reduction of molecular oxygen"/>
    <property type="evidence" value="ECO:0007669"/>
    <property type="project" value="UniProtKB-ARBA"/>
</dbReference>
<dbReference type="GO" id="GO:0004497">
    <property type="term" value="F:monooxygenase activity"/>
    <property type="evidence" value="ECO:0007669"/>
    <property type="project" value="UniProtKB-ARBA"/>
</dbReference>
<dbReference type="PROSITE" id="PS51296">
    <property type="entry name" value="RIESKE"/>
    <property type="match status" value="1"/>
</dbReference>
<protein>
    <submittedName>
        <fullName evidence="7">FAD-dependent oxidoreductase</fullName>
    </submittedName>
</protein>
<evidence type="ECO:0000256" key="4">
    <source>
        <dbReference type="ARBA" id="ARBA00023014"/>
    </source>
</evidence>
<keyword evidence="8" id="KW-1185">Reference proteome</keyword>
<evidence type="ECO:0000256" key="5">
    <source>
        <dbReference type="ARBA" id="ARBA00023157"/>
    </source>
</evidence>
<dbReference type="InterPro" id="IPR036922">
    <property type="entry name" value="Rieske_2Fe-2S_sf"/>
</dbReference>
<keyword evidence="2" id="KW-0479">Metal-binding</keyword>
<evidence type="ECO:0000256" key="1">
    <source>
        <dbReference type="ARBA" id="ARBA00022714"/>
    </source>
</evidence>
<dbReference type="InterPro" id="IPR036188">
    <property type="entry name" value="FAD/NAD-bd_sf"/>
</dbReference>
<dbReference type="PANTHER" id="PTHR13847">
    <property type="entry name" value="SARCOSINE DEHYDROGENASE-RELATED"/>
    <property type="match status" value="1"/>
</dbReference>
<evidence type="ECO:0000313" key="8">
    <source>
        <dbReference type="Proteomes" id="UP000678228"/>
    </source>
</evidence>
<evidence type="ECO:0000259" key="6">
    <source>
        <dbReference type="PROSITE" id="PS51296"/>
    </source>
</evidence>
<dbReference type="Pfam" id="PF00355">
    <property type="entry name" value="Rieske"/>
    <property type="match status" value="1"/>
</dbReference>
<dbReference type="GO" id="GO:0016020">
    <property type="term" value="C:membrane"/>
    <property type="evidence" value="ECO:0007669"/>
    <property type="project" value="InterPro"/>
</dbReference>
<keyword evidence="4" id="KW-0411">Iron-sulfur</keyword>
<reference evidence="7" key="1">
    <citation type="submission" date="2021-03" db="EMBL/GenBank/DDBJ databases">
        <title>Bacillus suaedae sp. nov., isolated from Suaeda aralocaspica.</title>
        <authorList>
            <person name="Lei R.F.R."/>
        </authorList>
    </citation>
    <scope>NUCLEOTIDE SEQUENCE</scope>
    <source>
        <strain evidence="7">YZJH907-2</strain>
    </source>
</reference>
<dbReference type="InterPro" id="IPR038010">
    <property type="entry name" value="YhfW_C"/>
</dbReference>